<name>A0A1P8WPF7_9PLAN</name>
<dbReference type="AlphaFoldDB" id="A0A1P8WPF7"/>
<organism evidence="1 2">
    <name type="scientific">Fuerstiella marisgermanici</name>
    <dbReference type="NCBI Taxonomy" id="1891926"/>
    <lineage>
        <taxon>Bacteria</taxon>
        <taxon>Pseudomonadati</taxon>
        <taxon>Planctomycetota</taxon>
        <taxon>Planctomycetia</taxon>
        <taxon>Planctomycetales</taxon>
        <taxon>Planctomycetaceae</taxon>
        <taxon>Fuerstiella</taxon>
    </lineage>
</organism>
<gene>
    <name evidence="1" type="ORF">Fuma_05599</name>
</gene>
<dbReference type="Proteomes" id="UP000187735">
    <property type="component" value="Chromosome"/>
</dbReference>
<dbReference type="RefSeq" id="WP_077027032.1">
    <property type="nucleotide sequence ID" value="NZ_CP017641.1"/>
</dbReference>
<dbReference type="EMBL" id="CP017641">
    <property type="protein sequence ID" value="APZ95936.1"/>
    <property type="molecule type" value="Genomic_DNA"/>
</dbReference>
<evidence type="ECO:0000313" key="1">
    <source>
        <dbReference type="EMBL" id="APZ95936.1"/>
    </source>
</evidence>
<dbReference type="GO" id="GO:0005975">
    <property type="term" value="P:carbohydrate metabolic process"/>
    <property type="evidence" value="ECO:0007669"/>
    <property type="project" value="InterPro"/>
</dbReference>
<proteinExistence type="predicted"/>
<dbReference type="Gene3D" id="3.20.20.370">
    <property type="entry name" value="Glycoside hydrolase/deacetylase"/>
    <property type="match status" value="1"/>
</dbReference>
<keyword evidence="2" id="KW-1185">Reference proteome</keyword>
<dbReference type="InterPro" id="IPR011330">
    <property type="entry name" value="Glyco_hydro/deAcase_b/a-brl"/>
</dbReference>
<dbReference type="SUPFAM" id="SSF88713">
    <property type="entry name" value="Glycoside hydrolase/deacetylase"/>
    <property type="match status" value="1"/>
</dbReference>
<reference evidence="1 2" key="1">
    <citation type="journal article" date="2016" name="Front. Microbiol.">
        <title>Fuerstia marisgermanicae gen. nov., sp. nov., an Unusual Member of the Phylum Planctomycetes from the German Wadden Sea.</title>
        <authorList>
            <person name="Kohn T."/>
            <person name="Heuer A."/>
            <person name="Jogler M."/>
            <person name="Vollmers J."/>
            <person name="Boedeker C."/>
            <person name="Bunk B."/>
            <person name="Rast P."/>
            <person name="Borchert D."/>
            <person name="Glockner I."/>
            <person name="Freese H.M."/>
            <person name="Klenk H.P."/>
            <person name="Overmann J."/>
            <person name="Kaster A.K."/>
            <person name="Rohde M."/>
            <person name="Wiegand S."/>
            <person name="Jogler C."/>
        </authorList>
    </citation>
    <scope>NUCLEOTIDE SEQUENCE [LARGE SCALE GENOMIC DNA]</scope>
    <source>
        <strain evidence="1 2">NH11</strain>
    </source>
</reference>
<dbReference type="KEGG" id="fmr:Fuma_05599"/>
<dbReference type="OrthoDB" id="7836272at2"/>
<sequence length="316" mass="35639">METKRPSGSPGTFVVSLDFELAWGTRGRPASSRVGPWLDGARDAIRQMLDLFAEFEISATWATVGALLMAQPGGQKRHRMLAASRYNDVPTGDHLTVPNWYAEDVLQWILDCPVPQELACHTLTHLYVNTKPEGRQEFADELDLFIELFDELKLPRPRSFVYPKAYQAHFDLLADRDFYAYRGPEARWFESLPGTLPAAALRWIDCACALTPQVRNCEFVANNLWMIPASQFYSPFMGVGKHVSMKARVNKAIRGLNYAAKHGGVYHLWTHPFNMGFDTKELIVGLRHILNAASQLGISNFAMSKLASDKHREAQL</sequence>
<evidence type="ECO:0000313" key="2">
    <source>
        <dbReference type="Proteomes" id="UP000187735"/>
    </source>
</evidence>
<dbReference type="STRING" id="1891926.Fuma_05599"/>
<evidence type="ECO:0008006" key="3">
    <source>
        <dbReference type="Google" id="ProtNLM"/>
    </source>
</evidence>
<protein>
    <recommendedName>
        <fullName evidence="3">Polysaccharide deacetylase</fullName>
    </recommendedName>
</protein>
<accession>A0A1P8WPF7</accession>